<reference evidence="3 4" key="1">
    <citation type="submission" date="2019-03" db="EMBL/GenBank/DDBJ databases">
        <title>Whole genome sequence of Arthrobacter sp JH1-1.</title>
        <authorList>
            <person name="Trinh H.N."/>
        </authorList>
    </citation>
    <scope>NUCLEOTIDE SEQUENCE [LARGE SCALE GENOMIC DNA]</scope>
    <source>
        <strain evidence="3 4">JH1-1</strain>
    </source>
</reference>
<name>A0A4R5L087_9MICC</name>
<keyword evidence="4" id="KW-1185">Reference proteome</keyword>
<dbReference type="AlphaFoldDB" id="A0A4R5L087"/>
<dbReference type="EMBL" id="SMRU01000001">
    <property type="protein sequence ID" value="TDG01621.1"/>
    <property type="molecule type" value="Genomic_DNA"/>
</dbReference>
<feature type="transmembrane region" description="Helical" evidence="2">
    <location>
        <begin position="80"/>
        <end position="99"/>
    </location>
</feature>
<evidence type="ECO:0000313" key="3">
    <source>
        <dbReference type="EMBL" id="TDG01621.1"/>
    </source>
</evidence>
<dbReference type="Proteomes" id="UP000295511">
    <property type="component" value="Unassembled WGS sequence"/>
</dbReference>
<feature type="transmembrane region" description="Helical" evidence="2">
    <location>
        <begin position="105"/>
        <end position="124"/>
    </location>
</feature>
<proteinExistence type="predicted"/>
<feature type="compositionally biased region" description="Polar residues" evidence="1">
    <location>
        <begin position="269"/>
        <end position="280"/>
    </location>
</feature>
<gene>
    <name evidence="3" type="ORF">E1809_00565</name>
</gene>
<sequence length="291" mass="30584">MLQNRRQQFLVAGEALIDDSEDNAHEPQAGVVLSIIPRQEKAMETMQSNVTALPTGTAVSGERRDAATNAVVFKVRYGRCALALAGLLLLLTAVVTGVLRVLDLVSGWLPVIAAIGAFGSVFFLRRLAIRDRRAKVNAAFRSAMAPVAAAPAVHRAESAAPVSGEVERPQTKVFDAEAEARAAKRLTAVELRQAALKVAVAAGDESAQLAADVKPSSWEPVDVPKPTYVDAAKAPRPAPEPLALPEAPKPVGKPTLKKAGAAVAAPAANTQHGKAQSALSNLDDVLQRRRA</sequence>
<comment type="caution">
    <text evidence="3">The sequence shown here is derived from an EMBL/GenBank/DDBJ whole genome shotgun (WGS) entry which is preliminary data.</text>
</comment>
<evidence type="ECO:0000256" key="1">
    <source>
        <dbReference type="SAM" id="MobiDB-lite"/>
    </source>
</evidence>
<organism evidence="3 4">
    <name type="scientific">Arthrobacter terricola</name>
    <dbReference type="NCBI Taxonomy" id="2547396"/>
    <lineage>
        <taxon>Bacteria</taxon>
        <taxon>Bacillati</taxon>
        <taxon>Actinomycetota</taxon>
        <taxon>Actinomycetes</taxon>
        <taxon>Micrococcales</taxon>
        <taxon>Micrococcaceae</taxon>
        <taxon>Arthrobacter</taxon>
    </lineage>
</organism>
<keyword evidence="2" id="KW-1133">Transmembrane helix</keyword>
<accession>A0A4R5L087</accession>
<keyword evidence="2" id="KW-0812">Transmembrane</keyword>
<protein>
    <submittedName>
        <fullName evidence="3">Uncharacterized protein</fullName>
    </submittedName>
</protein>
<keyword evidence="2" id="KW-0472">Membrane</keyword>
<feature type="region of interest" description="Disordered" evidence="1">
    <location>
        <begin position="232"/>
        <end position="291"/>
    </location>
</feature>
<evidence type="ECO:0000256" key="2">
    <source>
        <dbReference type="SAM" id="Phobius"/>
    </source>
</evidence>
<evidence type="ECO:0000313" key="4">
    <source>
        <dbReference type="Proteomes" id="UP000295511"/>
    </source>
</evidence>
<feature type="compositionally biased region" description="Low complexity" evidence="1">
    <location>
        <begin position="259"/>
        <end position="268"/>
    </location>
</feature>
<dbReference type="OrthoDB" id="4883227at2"/>